<evidence type="ECO:0000313" key="1">
    <source>
        <dbReference type="EMBL" id="KAJ0401514.1"/>
    </source>
</evidence>
<proteinExistence type="predicted"/>
<name>A0AAD5M203_PYTIN</name>
<sequence length="193" mass="21701">MLLKRTDNSTSAEPTSAAALISALCDVHTRHDLDGKWRELVRVYEQRRNDDNLKEILDLSAPKKRLNDLTGWHLERMAVGELGGEMSSARGDVAIIRQESRRMKQVLQRVLDNGKKFQAKRETFMDAMNKQREALVAELDIAKEFMEQIHKAAPVDNDVVELITPVPVEKRLLATVKAPESSSNVDLSTAPSI</sequence>
<comment type="caution">
    <text evidence="1">The sequence shown here is derived from an EMBL/GenBank/DDBJ whole genome shotgun (WGS) entry which is preliminary data.</text>
</comment>
<protein>
    <submittedName>
        <fullName evidence="1">Uncharacterized protein</fullName>
    </submittedName>
</protein>
<dbReference type="Proteomes" id="UP001209570">
    <property type="component" value="Unassembled WGS sequence"/>
</dbReference>
<dbReference type="AlphaFoldDB" id="A0AAD5M203"/>
<organism evidence="1 2">
    <name type="scientific">Pythium insidiosum</name>
    <name type="common">Pythiosis disease agent</name>
    <dbReference type="NCBI Taxonomy" id="114742"/>
    <lineage>
        <taxon>Eukaryota</taxon>
        <taxon>Sar</taxon>
        <taxon>Stramenopiles</taxon>
        <taxon>Oomycota</taxon>
        <taxon>Peronosporomycetes</taxon>
        <taxon>Pythiales</taxon>
        <taxon>Pythiaceae</taxon>
        <taxon>Pythium</taxon>
    </lineage>
</organism>
<gene>
    <name evidence="1" type="ORF">P43SY_009374</name>
</gene>
<evidence type="ECO:0000313" key="2">
    <source>
        <dbReference type="Proteomes" id="UP001209570"/>
    </source>
</evidence>
<dbReference type="EMBL" id="JAKCXM010000126">
    <property type="protein sequence ID" value="KAJ0401514.1"/>
    <property type="molecule type" value="Genomic_DNA"/>
</dbReference>
<keyword evidence="2" id="KW-1185">Reference proteome</keyword>
<reference evidence="1" key="1">
    <citation type="submission" date="2021-12" db="EMBL/GenBank/DDBJ databases">
        <title>Prjna785345.</title>
        <authorList>
            <person name="Rujirawat T."/>
            <person name="Krajaejun T."/>
        </authorList>
    </citation>
    <scope>NUCLEOTIDE SEQUENCE</scope>
    <source>
        <strain evidence="1">Pi057C3</strain>
    </source>
</reference>
<accession>A0AAD5M203</accession>